<dbReference type="RefSeq" id="WP_185417886.1">
    <property type="nucleotide sequence ID" value="NZ_JAASTX010000018.1"/>
</dbReference>
<sequence length="608" mass="70204">MSKDNFVFRLEECRLIQHSTVMEALSNVSLKELFSVKRKSGLAPKDFLKAGCSERDILFASENKDIWLSLARSEWKHTKTKYTEKKKPCDLCNTPHKVMCYVTNDKNGNILNVGGTCVGIFGDEVSRRHLNGVKSEKELNNLAKIQKAIPKIKSLSSKWSKFADEIYIIPPNRLMNQYLAIGDQIEETLKRGIKNSDNKSEIEKLQELINKGNTLKDKMNKFSEENSCVDFILNRDLLEEMRRVQPVEYVEIKNKIVDENSSRVSWATAHRIKAHSFLENFKEAFNSKNIGINIVELRGGKYIIQFDDIRTLYFQISTKSFILNCGDIVFNHEDTPTQIERIEGMLEYLDIFGGPSQDKAIELISNASEQQLKYKRYNPRKDFDLNGQIKQELSQLRGYKTMKNEVTDTWAELDRLNYEAQKIARINNKHLNQDALKDSNLLSMLSSKPNKILIFNTSMVIVHLRKIREIYHKIGSLEVAQDIEILERNIDFMNKSSSAAYQKIRATTVFKSDAEIAKDEERLKDSIINFDKYNGTTIDFIDSDNNMIVSVEKGLLCQHGTPLIFSKYVNKKVSLDRLNRFLEGVKKITKEQYRKNILISIESSRLEI</sequence>
<organism evidence="1 2">
    <name type="scientific">Listeria booriae</name>
    <dbReference type="NCBI Taxonomy" id="1552123"/>
    <lineage>
        <taxon>Bacteria</taxon>
        <taxon>Bacillati</taxon>
        <taxon>Bacillota</taxon>
        <taxon>Bacilli</taxon>
        <taxon>Bacillales</taxon>
        <taxon>Listeriaceae</taxon>
        <taxon>Listeria</taxon>
    </lineage>
</organism>
<evidence type="ECO:0000313" key="2">
    <source>
        <dbReference type="Proteomes" id="UP000533953"/>
    </source>
</evidence>
<reference evidence="1 2" key="1">
    <citation type="submission" date="2020-03" db="EMBL/GenBank/DDBJ databases">
        <title>Soil Listeria distribution.</title>
        <authorList>
            <person name="Liao J."/>
            <person name="Wiedmann M."/>
        </authorList>
    </citation>
    <scope>NUCLEOTIDE SEQUENCE [LARGE SCALE GENOMIC DNA]</scope>
    <source>
        <strain evidence="1 2">FSL L7-1547</strain>
    </source>
</reference>
<proteinExistence type="predicted"/>
<name>A0A7X0XEG5_9LIST</name>
<evidence type="ECO:0000313" key="1">
    <source>
        <dbReference type="EMBL" id="MBC1492714.1"/>
    </source>
</evidence>
<dbReference type="Proteomes" id="UP000533953">
    <property type="component" value="Unassembled WGS sequence"/>
</dbReference>
<accession>A0A7X0XEG5</accession>
<gene>
    <name evidence="1" type="ORF">HCI99_12885</name>
</gene>
<dbReference type="EMBL" id="JAASTX010000018">
    <property type="protein sequence ID" value="MBC1492714.1"/>
    <property type="molecule type" value="Genomic_DNA"/>
</dbReference>
<protein>
    <submittedName>
        <fullName evidence="1">Uncharacterized protein</fullName>
    </submittedName>
</protein>
<dbReference type="AlphaFoldDB" id="A0A7X0XEG5"/>
<comment type="caution">
    <text evidence="1">The sequence shown here is derived from an EMBL/GenBank/DDBJ whole genome shotgun (WGS) entry which is preliminary data.</text>
</comment>